<keyword evidence="3" id="KW-1185">Reference proteome</keyword>
<evidence type="ECO:0000256" key="1">
    <source>
        <dbReference type="SAM" id="Phobius"/>
    </source>
</evidence>
<feature type="transmembrane region" description="Helical" evidence="1">
    <location>
        <begin position="52"/>
        <end position="73"/>
    </location>
</feature>
<organism evidence="2 3">
    <name type="scientific">Chitinibacter bivalviorum</name>
    <dbReference type="NCBI Taxonomy" id="2739434"/>
    <lineage>
        <taxon>Bacteria</taxon>
        <taxon>Pseudomonadati</taxon>
        <taxon>Pseudomonadota</taxon>
        <taxon>Betaproteobacteria</taxon>
        <taxon>Neisseriales</taxon>
        <taxon>Chitinibacteraceae</taxon>
        <taxon>Chitinibacter</taxon>
    </lineage>
</organism>
<dbReference type="KEGG" id="chiz:HQ393_07670"/>
<evidence type="ECO:0000313" key="3">
    <source>
        <dbReference type="Proteomes" id="UP000509597"/>
    </source>
</evidence>
<keyword evidence="1" id="KW-0472">Membrane</keyword>
<evidence type="ECO:0000313" key="2">
    <source>
        <dbReference type="EMBL" id="QLG88144.1"/>
    </source>
</evidence>
<keyword evidence="1" id="KW-0812">Transmembrane</keyword>
<reference evidence="2 3" key="1">
    <citation type="submission" date="2020-07" db="EMBL/GenBank/DDBJ databases">
        <title>Complete genome sequence of Chitinibacter sp. 2T18.</title>
        <authorList>
            <person name="Bae J.-W."/>
            <person name="Choi J.-W."/>
        </authorList>
    </citation>
    <scope>NUCLEOTIDE SEQUENCE [LARGE SCALE GENOMIC DNA]</scope>
    <source>
        <strain evidence="2 3">2T18</strain>
    </source>
</reference>
<sequence length="119" mass="13567">MAHDAEFERKKAAALAELKASSIVRGYAQPLYLLCAWFFGLQLRPPHYSNPIAVIIGNTFEVAMAMVLLKWVVGYFLNANMFAEGMGQILGTAFFISIFTTFYCRYQARKNKLSDWDRL</sequence>
<feature type="transmembrane region" description="Helical" evidence="1">
    <location>
        <begin position="85"/>
        <end position="104"/>
    </location>
</feature>
<dbReference type="Proteomes" id="UP000509597">
    <property type="component" value="Chromosome"/>
</dbReference>
<name>A0A7H9BL62_9NEIS</name>
<dbReference type="RefSeq" id="WP_179358223.1">
    <property type="nucleotide sequence ID" value="NZ_CP058627.1"/>
</dbReference>
<dbReference type="EMBL" id="CP058627">
    <property type="protein sequence ID" value="QLG88144.1"/>
    <property type="molecule type" value="Genomic_DNA"/>
</dbReference>
<dbReference type="AlphaFoldDB" id="A0A7H9BL62"/>
<proteinExistence type="predicted"/>
<keyword evidence="1" id="KW-1133">Transmembrane helix</keyword>
<protein>
    <submittedName>
        <fullName evidence="2">Uncharacterized protein</fullName>
    </submittedName>
</protein>
<accession>A0A7H9BL62</accession>
<gene>
    <name evidence="2" type="ORF">HQ393_07670</name>
</gene>
<dbReference type="InterPro" id="IPR045644">
    <property type="entry name" value="DUF6404"/>
</dbReference>
<dbReference type="Pfam" id="PF19942">
    <property type="entry name" value="DUF6404"/>
    <property type="match status" value="1"/>
</dbReference>